<keyword evidence="2" id="KW-1185">Reference proteome</keyword>
<dbReference type="Proteomes" id="UP000530660">
    <property type="component" value="Unassembled WGS sequence"/>
</dbReference>
<organism evidence="1 2">
    <name type="scientific">Cyanidiococcus yangmingshanensis</name>
    <dbReference type="NCBI Taxonomy" id="2690220"/>
    <lineage>
        <taxon>Eukaryota</taxon>
        <taxon>Rhodophyta</taxon>
        <taxon>Bangiophyceae</taxon>
        <taxon>Cyanidiales</taxon>
        <taxon>Cyanidiaceae</taxon>
        <taxon>Cyanidiococcus</taxon>
    </lineage>
</organism>
<dbReference type="OrthoDB" id="10545131at2759"/>
<proteinExistence type="predicted"/>
<gene>
    <name evidence="1" type="ORF">F1559_001382</name>
</gene>
<dbReference type="EMBL" id="VWRR01000007">
    <property type="protein sequence ID" value="KAF6003219.1"/>
    <property type="molecule type" value="Genomic_DNA"/>
</dbReference>
<name>A0A7J7IKK6_9RHOD</name>
<comment type="caution">
    <text evidence="1">The sequence shown here is derived from an EMBL/GenBank/DDBJ whole genome shotgun (WGS) entry which is preliminary data.</text>
</comment>
<accession>A0A7J7IKK6</accession>
<evidence type="ECO:0000313" key="1">
    <source>
        <dbReference type="EMBL" id="KAF6003219.1"/>
    </source>
</evidence>
<reference evidence="1 2" key="1">
    <citation type="journal article" date="2020" name="J. Phycol.">
        <title>Comparative genome analysis reveals Cyanidiococcus gen. nov., a new extremophilic red algal genus sister to Cyanidioschyzon (Cyanidioschyzonaceae, Rhodophyta).</title>
        <authorList>
            <person name="Liu S.-L."/>
            <person name="Chiang Y.-R."/>
            <person name="Yoon H.S."/>
            <person name="Fu H.-Y."/>
        </authorList>
    </citation>
    <scope>NUCLEOTIDE SEQUENCE [LARGE SCALE GENOMIC DNA]</scope>
    <source>
        <strain evidence="1 2">THAL066</strain>
    </source>
</reference>
<dbReference type="AlphaFoldDB" id="A0A7J7IKK6"/>
<protein>
    <submittedName>
        <fullName evidence="1">Uncharacterized protein</fullName>
    </submittedName>
</protein>
<evidence type="ECO:0000313" key="2">
    <source>
        <dbReference type="Proteomes" id="UP000530660"/>
    </source>
</evidence>
<sequence>MANRMDSFPFRALISTQKLDLIRSLPDAARLSCFTGPSPDGKRFYGVDLSHRLPSGETEPCIVELERGWDSFVERQVLRFPNEYFSVRHVERSDGSDYVAGFRDASAIESVNYLTCGIMPLLGFVVVACCGDFTEESGAVVLFRPFASEAACGDCFPIKLWTPASTWSASTAAHTPLLVYGSNAHTVNVFEFGLAESSQFRLDQLLAEYCEPDESQHANPQQATD</sequence>